<evidence type="ECO:0000256" key="4">
    <source>
        <dbReference type="ARBA" id="ARBA00022595"/>
    </source>
</evidence>
<organism evidence="9">
    <name type="scientific">uncultured marine virus</name>
    <dbReference type="NCBI Taxonomy" id="186617"/>
    <lineage>
        <taxon>Viruses</taxon>
        <taxon>environmental samples</taxon>
    </lineage>
</organism>
<evidence type="ECO:0000256" key="7">
    <source>
        <dbReference type="ARBA" id="ARBA00023219"/>
    </source>
</evidence>
<keyword evidence="4" id="KW-1162">Viral penetration into host cytoplasm</keyword>
<evidence type="ECO:0000256" key="1">
    <source>
        <dbReference type="ARBA" id="ARBA00003421"/>
    </source>
</evidence>
<evidence type="ECO:0000313" key="9">
    <source>
        <dbReference type="EMBL" id="AKH47888.1"/>
    </source>
</evidence>
<evidence type="ECO:0000256" key="8">
    <source>
        <dbReference type="ARBA" id="ARBA00023296"/>
    </source>
</evidence>
<dbReference type="GO" id="GO:0099002">
    <property type="term" value="P:symbiont genome ejection through host cell envelope, short tail mechanism"/>
    <property type="evidence" value="ECO:0007669"/>
    <property type="project" value="UniProtKB-KW"/>
</dbReference>
<dbReference type="EMBL" id="KR029599">
    <property type="protein sequence ID" value="AKH47888.1"/>
    <property type="molecule type" value="Genomic_DNA"/>
</dbReference>
<dbReference type="Pfam" id="PF12236">
    <property type="entry name" value="Head-tail_con"/>
    <property type="match status" value="1"/>
</dbReference>
<accession>A0A0F7L8L5</accession>
<evidence type="ECO:0000256" key="6">
    <source>
        <dbReference type="ARBA" id="ARBA00022844"/>
    </source>
</evidence>
<keyword evidence="5" id="KW-1188">Viral release from host cell</keyword>
<comment type="subcellular location">
    <subcellularLocation>
        <location evidence="2">Virion</location>
    </subcellularLocation>
</comment>
<evidence type="ECO:0000256" key="5">
    <source>
        <dbReference type="ARBA" id="ARBA00022612"/>
    </source>
</evidence>
<keyword evidence="8" id="KW-1160">Virus entry into host cell</keyword>
<sequence>MHAVETAQQLYTSLEGARYSYLDRARVCSKLTLPYVMPDEGFGPHSRLETPFSGVGSRGVNNLASKLLLALLPPNSPFFRFQANEKKLAEDETPPELMSEIEASLQALEELVMDEVTRGAYRVAIHEAIKHLIITGNALLYLPDEGGLRVFHLDRFVTQRDPMGNLLSVATKESVAFSTLSEEIRQRLQQQDPNLAESDAKVDLFTACRRKAKHWEITQDVNGVDIPYAGGKVTMDRNPFIPLRLSRIDGEAYGRGFVEEYLGDIQSLEALTRAIVEGSAAAAKVLFLVNPNGTTRARTLAESPNGAIVQGNAADVNTLQLDKFNDFRTAQVTMEAIKDRLGAAFLLTSGVVRQAERVTAEEIRMLSQELEASLGGLYSLLAAEMQLPLVKRIMSVMQKKKMLPKLPKDLVKPVIVTGVEALGRGNDLSKLDLFLAGAAQVVGPEAIGQFVNVEDYFKRRATALGIKTEGLIKSAEQMQQEAQMQQMQAMTEKLGPAGIKALNDQAMAGNMPSVEPQE</sequence>
<protein>
    <submittedName>
        <fullName evidence="9">Head-to-tail joining protein</fullName>
    </submittedName>
</protein>
<reference evidence="9" key="2">
    <citation type="submission" date="2015-03" db="EMBL/GenBank/DDBJ databases">
        <authorList>
            <person name="Chow C.-E.T."/>
            <person name="Winget D.M."/>
            <person name="White R.A.III."/>
            <person name="Hallam S.J."/>
            <person name="Suttle C.A."/>
        </authorList>
    </citation>
    <scope>NUCLEOTIDE SEQUENCE</scope>
    <source>
        <strain evidence="9">Oxic1_4</strain>
    </source>
</reference>
<comment type="function">
    <text evidence="1">Forms the portal vertex of the capsid. This portal plays critical roles in head assembly, genome packaging, neck/tail attachment, and genome ejection. The portal protein multimerizes as a single ring-shaped homododecamer arranged around a central channel.</text>
</comment>
<dbReference type="GO" id="GO:0044423">
    <property type="term" value="C:virion component"/>
    <property type="evidence" value="ECO:0007669"/>
    <property type="project" value="UniProtKB-KW"/>
</dbReference>
<keyword evidence="6" id="KW-0946">Virion</keyword>
<name>A0A0F7L8L5_9VIRU</name>
<reference evidence="9" key="1">
    <citation type="journal article" date="2015" name="Front. Microbiol.">
        <title>Combining genomic sequencing methods to explore viral diversity and reveal potential virus-host interactions.</title>
        <authorList>
            <person name="Chow C.E."/>
            <person name="Winget D.M."/>
            <person name="White R.A.III."/>
            <person name="Hallam S.J."/>
            <person name="Suttle C.A."/>
        </authorList>
    </citation>
    <scope>NUCLEOTIDE SEQUENCE</scope>
    <source>
        <strain evidence="9">Oxic1_4</strain>
    </source>
</reference>
<dbReference type="InterPro" id="IPR020991">
    <property type="entry name" value="Connector_podovirus"/>
</dbReference>
<evidence type="ECO:0000256" key="2">
    <source>
        <dbReference type="ARBA" id="ARBA00004328"/>
    </source>
</evidence>
<proteinExistence type="predicted"/>
<keyword evidence="7" id="KW-0231">Viral genome packaging</keyword>
<keyword evidence="3" id="KW-1244">Viral short tail ejection system</keyword>
<evidence type="ECO:0000256" key="3">
    <source>
        <dbReference type="ARBA" id="ARBA00022470"/>
    </source>
</evidence>
<keyword evidence="3" id="KW-1171">Viral genome ejection through host cell envelope</keyword>